<evidence type="ECO:0000313" key="2">
    <source>
        <dbReference type="Proteomes" id="UP000177053"/>
    </source>
</evidence>
<dbReference type="Proteomes" id="UP000177053">
    <property type="component" value="Unassembled WGS sequence"/>
</dbReference>
<name>A0A1F7X8C2_9BACT</name>
<organism evidence="1 2">
    <name type="scientific">Candidatus Woesebacteria bacterium RBG_16_34_12</name>
    <dbReference type="NCBI Taxonomy" id="1802480"/>
    <lineage>
        <taxon>Bacteria</taxon>
        <taxon>Candidatus Woeseibacteriota</taxon>
    </lineage>
</organism>
<dbReference type="EMBL" id="MGFS01000023">
    <property type="protein sequence ID" value="OGM11221.1"/>
    <property type="molecule type" value="Genomic_DNA"/>
</dbReference>
<dbReference type="AlphaFoldDB" id="A0A1F7X8C2"/>
<reference evidence="1 2" key="1">
    <citation type="journal article" date="2016" name="Nat. Commun.">
        <title>Thousands of microbial genomes shed light on interconnected biogeochemical processes in an aquifer system.</title>
        <authorList>
            <person name="Anantharaman K."/>
            <person name="Brown C.T."/>
            <person name="Hug L.A."/>
            <person name="Sharon I."/>
            <person name="Castelle C.J."/>
            <person name="Probst A.J."/>
            <person name="Thomas B.C."/>
            <person name="Singh A."/>
            <person name="Wilkins M.J."/>
            <person name="Karaoz U."/>
            <person name="Brodie E.L."/>
            <person name="Williams K.H."/>
            <person name="Hubbard S.S."/>
            <person name="Banfield J.F."/>
        </authorList>
    </citation>
    <scope>NUCLEOTIDE SEQUENCE [LARGE SCALE GENOMIC DNA]</scope>
</reference>
<protein>
    <submittedName>
        <fullName evidence="1">Uncharacterized protein</fullName>
    </submittedName>
</protein>
<proteinExistence type="predicted"/>
<evidence type="ECO:0000313" key="1">
    <source>
        <dbReference type="EMBL" id="OGM11221.1"/>
    </source>
</evidence>
<dbReference type="SUPFAM" id="SSF48439">
    <property type="entry name" value="Protein prenylyltransferase"/>
    <property type="match status" value="1"/>
</dbReference>
<accession>A0A1F7X8C2</accession>
<dbReference type="InterPro" id="IPR011990">
    <property type="entry name" value="TPR-like_helical_dom_sf"/>
</dbReference>
<dbReference type="Gene3D" id="1.25.40.10">
    <property type="entry name" value="Tetratricopeptide repeat domain"/>
    <property type="match status" value="1"/>
</dbReference>
<gene>
    <name evidence="1" type="ORF">A2Z22_00690</name>
</gene>
<comment type="caution">
    <text evidence="1">The sequence shown here is derived from an EMBL/GenBank/DDBJ whole genome shotgun (WGS) entry which is preliminary data.</text>
</comment>
<sequence length="97" mass="11463">MRISKLIRRRKTSQGGHFEDALRIFDYALKLDEKNEQLWEYKSAALNELDRIDEAYECMWSIAKINPEKEKMLAEARKNPEIERCDKLMEDAQSTPA</sequence>